<comment type="caution">
    <text evidence="2">The sequence shown here is derived from an EMBL/GenBank/DDBJ whole genome shotgun (WGS) entry which is preliminary data.</text>
</comment>
<feature type="compositionally biased region" description="Polar residues" evidence="1">
    <location>
        <begin position="691"/>
        <end position="737"/>
    </location>
</feature>
<evidence type="ECO:0000313" key="2">
    <source>
        <dbReference type="EMBL" id="KAJ8034354.1"/>
    </source>
</evidence>
<proteinExistence type="predicted"/>
<sequence>MNSHTKGSVKPQEHYKLNPLKNKDGWCISDFSLDSTDRIVLSGSKHTTRETFIKVFSVTHSDVHSKPKCLYSRDFNRQENPEQWRLVSFMDNFNLVTCYDNQIDKISLRNDKIVQSKKLTNNGASCISVKGTKIFIGFSKSSCIAVLSSNLHQTSTIKLSALQDGWPVDLIMVPDTILVCSFGCVPRRALSFTEKDGQLLREYTNPRSDDSVPLSLTVSVEADLVAILWNSPPQLTIHSFSHGHCLVVADVEPAERIRSVGQDKLVMVDEKGEMKVFQMGQFFTMHNLKATLLCLLSCEDCKELGDFFGLPFNQSKQTDSSTSSPSETVIEDDQYPEGCKLDFFWCLEKNNKICNGDVTDLMRCFKQLKKGRTILDPLEAYEKYRGDCESRYVLDSAGCGTSQERDVNERNDAGANQEPSGDEDDTGDDASASQELDVDERGDVGSKRKHSRDDQLLTNGSSKRKRIERNKSNADNEPQTLDQVGLVESIKRAVTEAVDPLLTEIQSLKQQNDLMMCYLRTQPLQHSSCLHCSCFHQCQPLLAHPCSQVHTHACNHLVQPCANGHMQVGNGVPPNSQPNLPQHSQQQSFAPLPPYQSIVNHPQVVSYPNPPFHVQPYRQLLPPQPTQLQTLPNYYPNHPVNLPPPNLRQTTAMTQPSSQSSSQHPLPNTGLQTPVQAHTMHLMQGYHTPGLNGTTDSTDGFSSPPSLQAVSNVPPQGATQSTPNQQLPAVPQDSSRPSGEYHSGTLPSTMSTPTLQAPNDEEVLVLPGLPTESSPALGQEGGQGVSSSGQEVKIPTKLSDLPKSIQLKLLPCNGQKSEQDRQSVTKILLKYFFTHNERLNGNTSGKYGYRQLRRDKLLGMRDLIFKICPLDGEEGEMEKEKEWSELCKLIDVTNRRYRNELKRGGRSKKKLQPAKS</sequence>
<feature type="region of interest" description="Disordered" evidence="1">
    <location>
        <begin position="568"/>
        <end position="590"/>
    </location>
</feature>
<feature type="region of interest" description="Disordered" evidence="1">
    <location>
        <begin position="685"/>
        <end position="791"/>
    </location>
</feature>
<feature type="compositionally biased region" description="Low complexity" evidence="1">
    <location>
        <begin position="626"/>
        <end position="640"/>
    </location>
</feature>
<feature type="compositionally biased region" description="Polar residues" evidence="1">
    <location>
        <begin position="573"/>
        <end position="589"/>
    </location>
</feature>
<evidence type="ECO:0000313" key="3">
    <source>
        <dbReference type="Proteomes" id="UP001152320"/>
    </source>
</evidence>
<dbReference type="InterPro" id="IPR011047">
    <property type="entry name" value="Quinoprotein_ADH-like_sf"/>
</dbReference>
<dbReference type="EMBL" id="JAIZAY010000010">
    <property type="protein sequence ID" value="KAJ8034354.1"/>
    <property type="molecule type" value="Genomic_DNA"/>
</dbReference>
<dbReference type="SUPFAM" id="SSF50998">
    <property type="entry name" value="Quinoprotein alcohol dehydrogenase-like"/>
    <property type="match status" value="1"/>
</dbReference>
<name>A0A9Q1BXF7_HOLLE</name>
<dbReference type="AlphaFoldDB" id="A0A9Q1BXF7"/>
<evidence type="ECO:0000256" key="1">
    <source>
        <dbReference type="SAM" id="MobiDB-lite"/>
    </source>
</evidence>
<dbReference type="Proteomes" id="UP001152320">
    <property type="component" value="Chromosome 10"/>
</dbReference>
<feature type="compositionally biased region" description="Polar residues" evidence="1">
    <location>
        <begin position="745"/>
        <end position="757"/>
    </location>
</feature>
<accession>A0A9Q1BXF7</accession>
<organism evidence="2 3">
    <name type="scientific">Holothuria leucospilota</name>
    <name type="common">Black long sea cucumber</name>
    <name type="synonym">Mertensiothuria leucospilota</name>
    <dbReference type="NCBI Taxonomy" id="206669"/>
    <lineage>
        <taxon>Eukaryota</taxon>
        <taxon>Metazoa</taxon>
        <taxon>Echinodermata</taxon>
        <taxon>Eleutherozoa</taxon>
        <taxon>Echinozoa</taxon>
        <taxon>Holothuroidea</taxon>
        <taxon>Aspidochirotacea</taxon>
        <taxon>Aspidochirotida</taxon>
        <taxon>Holothuriidae</taxon>
        <taxon>Holothuria</taxon>
    </lineage>
</organism>
<feature type="region of interest" description="Disordered" evidence="1">
    <location>
        <begin position="615"/>
        <end position="672"/>
    </location>
</feature>
<feature type="compositionally biased region" description="Basic and acidic residues" evidence="1">
    <location>
        <begin position="439"/>
        <end position="455"/>
    </location>
</feature>
<keyword evidence="3" id="KW-1185">Reference proteome</keyword>
<gene>
    <name evidence="2" type="ORF">HOLleu_21150</name>
</gene>
<protein>
    <submittedName>
        <fullName evidence="2">Uncharacterized protein</fullName>
    </submittedName>
</protein>
<feature type="compositionally biased region" description="Basic and acidic residues" evidence="1">
    <location>
        <begin position="403"/>
        <end position="412"/>
    </location>
</feature>
<feature type="region of interest" description="Disordered" evidence="1">
    <location>
        <begin position="399"/>
        <end position="481"/>
    </location>
</feature>
<reference evidence="2" key="1">
    <citation type="submission" date="2021-10" db="EMBL/GenBank/DDBJ databases">
        <title>Tropical sea cucumber genome reveals ecological adaptation and Cuvierian tubules defense mechanism.</title>
        <authorList>
            <person name="Chen T."/>
        </authorList>
    </citation>
    <scope>NUCLEOTIDE SEQUENCE</scope>
    <source>
        <strain evidence="2">Nanhai2018</strain>
        <tissue evidence="2">Muscle</tissue>
    </source>
</reference>